<dbReference type="OrthoDB" id="3553834at2759"/>
<feature type="compositionally biased region" description="Basic and acidic residues" evidence="1">
    <location>
        <begin position="288"/>
        <end position="299"/>
    </location>
</feature>
<evidence type="ECO:0000256" key="1">
    <source>
        <dbReference type="SAM" id="MobiDB-lite"/>
    </source>
</evidence>
<evidence type="ECO:0000313" key="2">
    <source>
        <dbReference type="EMBL" id="ESZ90417.1"/>
    </source>
</evidence>
<organism evidence="2 3">
    <name type="scientific">Sclerotinia borealis (strain F-4128)</name>
    <dbReference type="NCBI Taxonomy" id="1432307"/>
    <lineage>
        <taxon>Eukaryota</taxon>
        <taxon>Fungi</taxon>
        <taxon>Dikarya</taxon>
        <taxon>Ascomycota</taxon>
        <taxon>Pezizomycotina</taxon>
        <taxon>Leotiomycetes</taxon>
        <taxon>Helotiales</taxon>
        <taxon>Sclerotiniaceae</taxon>
        <taxon>Sclerotinia</taxon>
    </lineage>
</organism>
<comment type="caution">
    <text evidence="2">The sequence shown here is derived from an EMBL/GenBank/DDBJ whole genome shotgun (WGS) entry which is preliminary data.</text>
</comment>
<name>W9C0U3_SCLBF</name>
<gene>
    <name evidence="2" type="ORF">SBOR_9205</name>
</gene>
<protein>
    <submittedName>
        <fullName evidence="2">Uncharacterized protein</fullName>
    </submittedName>
</protein>
<reference evidence="2 3" key="1">
    <citation type="journal article" date="2014" name="Genome Announc.">
        <title>Draft genome sequence of Sclerotinia borealis, a psychrophilic plant pathogenic fungus.</title>
        <authorList>
            <person name="Mardanov A.V."/>
            <person name="Beletsky A.V."/>
            <person name="Kadnikov V.V."/>
            <person name="Ignatov A.N."/>
            <person name="Ravin N.V."/>
        </authorList>
    </citation>
    <scope>NUCLEOTIDE SEQUENCE [LARGE SCALE GENOMIC DNA]</scope>
    <source>
        <strain evidence="3">F-4157</strain>
    </source>
</reference>
<sequence length="354" mass="39472">MGCLLMFEAENDNCDLDIDPHVDDLRPNFAGLNRFVEALITSLLSEANGIDEKDGISDKIDLKSVFGEHPFKKPRFRSTTCSSESSVDLNIADATSAKPFAYYDTNHESSLVDIIHNDGYRLVSPIGDGALESDWSVSKIADIYYNENEAEFCDASVWYRFALSINNTSQSSLYVAQVLDTQCGCEFHNIIGKEDIDGEVHYLVDWTPTLIRDIVLKKAQAQPLIDRFETRHQLPSATRCSLNANQTTDAKPLQQVVIKSNMQVGTGKPRVGPRKSPYSSDISPNDPRASRRDTAEKMLRRSTNPIRTPKVVDNRKLKIVKGGPETCKKLPTAMSSRGRVLRPRKIFDSGVNSV</sequence>
<dbReference type="Proteomes" id="UP000019487">
    <property type="component" value="Unassembled WGS sequence"/>
</dbReference>
<dbReference type="HOGENOM" id="CLU_783377_0_0_1"/>
<accession>W9C0U3</accession>
<feature type="region of interest" description="Disordered" evidence="1">
    <location>
        <begin position="262"/>
        <end position="304"/>
    </location>
</feature>
<evidence type="ECO:0000313" key="3">
    <source>
        <dbReference type="Proteomes" id="UP000019487"/>
    </source>
</evidence>
<keyword evidence="3" id="KW-1185">Reference proteome</keyword>
<proteinExistence type="predicted"/>
<dbReference type="EMBL" id="AYSA01000631">
    <property type="protein sequence ID" value="ESZ90417.1"/>
    <property type="molecule type" value="Genomic_DNA"/>
</dbReference>
<dbReference type="AlphaFoldDB" id="W9C0U3"/>